<reference evidence="3" key="1">
    <citation type="submission" date="2025-08" db="UniProtKB">
        <authorList>
            <consortium name="RefSeq"/>
        </authorList>
    </citation>
    <scope>IDENTIFICATION</scope>
    <source>
        <tissue evidence="3">Kidney</tissue>
    </source>
</reference>
<name>A0A1S3FTC0_DIPOR</name>
<feature type="compositionally biased region" description="Basic residues" evidence="1">
    <location>
        <begin position="14"/>
        <end position="24"/>
    </location>
</feature>
<feature type="compositionally biased region" description="Basic and acidic residues" evidence="1">
    <location>
        <begin position="81"/>
        <end position="92"/>
    </location>
</feature>
<dbReference type="Proteomes" id="UP000081671">
    <property type="component" value="Unplaced"/>
</dbReference>
<evidence type="ECO:0000313" key="2">
    <source>
        <dbReference type="Proteomes" id="UP000081671"/>
    </source>
</evidence>
<dbReference type="KEGG" id="dord:105991219"/>
<accession>A0A1S3FTC0</accession>
<gene>
    <name evidence="3" type="primary">LOC105991219</name>
</gene>
<feature type="compositionally biased region" description="Polar residues" evidence="1">
    <location>
        <begin position="195"/>
        <end position="210"/>
    </location>
</feature>
<protein>
    <submittedName>
        <fullName evidence="3">WAS/WASL-interacting protein family member 3-like</fullName>
    </submittedName>
</protein>
<dbReference type="AlphaFoldDB" id="A0A1S3FTC0"/>
<dbReference type="InParanoid" id="A0A1S3FTC0"/>
<sequence>MEEEEEAAAAARGRGSRGGKRWRGARGAVPGSRIQDREVGISGRSESPGKGGRARHCREDGFGGRRRASSSPTLESALDLRTGEGRAERSDVPRNQPSVRRSPPPPPDPGSSTRTCDQHRASGVGRTQESFNTSKGDLPLQPPFSSVPPTAPGSPPPPPTHPPRCPLADTKYRLGNFPNHPKFLLLGVGGDIKPATSSDPRSGSPDSTPLSAPFGSPGGGEGRDVALRCGVSNRSHLSVIGGVYRPVISPHPHPTPITSSWLLLPARGSPGAVSPQPIRLAWPRGWGTKLLLSSTLNFGAEDCLWSVPNSGLQAKTIIFLTACRTLPLRKAWTFLILSPKFRTDKENA</sequence>
<evidence type="ECO:0000313" key="3">
    <source>
        <dbReference type="RefSeq" id="XP_012879274.1"/>
    </source>
</evidence>
<proteinExistence type="predicted"/>
<feature type="region of interest" description="Disordered" evidence="1">
    <location>
        <begin position="191"/>
        <end position="223"/>
    </location>
</feature>
<evidence type="ECO:0000256" key="1">
    <source>
        <dbReference type="SAM" id="MobiDB-lite"/>
    </source>
</evidence>
<feature type="compositionally biased region" description="Pro residues" evidence="1">
    <location>
        <begin position="140"/>
        <end position="165"/>
    </location>
</feature>
<feature type="region of interest" description="Disordered" evidence="1">
    <location>
        <begin position="1"/>
        <end position="173"/>
    </location>
</feature>
<dbReference type="RefSeq" id="XP_012879274.1">
    <property type="nucleotide sequence ID" value="XM_013023820.1"/>
</dbReference>
<dbReference type="GeneID" id="105991219"/>
<keyword evidence="2" id="KW-1185">Reference proteome</keyword>
<feature type="compositionally biased region" description="Polar residues" evidence="1">
    <location>
        <begin position="125"/>
        <end position="135"/>
    </location>
</feature>
<organism evidence="2 3">
    <name type="scientific">Dipodomys ordii</name>
    <name type="common">Ord's kangaroo rat</name>
    <dbReference type="NCBI Taxonomy" id="10020"/>
    <lineage>
        <taxon>Eukaryota</taxon>
        <taxon>Metazoa</taxon>
        <taxon>Chordata</taxon>
        <taxon>Craniata</taxon>
        <taxon>Vertebrata</taxon>
        <taxon>Euteleostomi</taxon>
        <taxon>Mammalia</taxon>
        <taxon>Eutheria</taxon>
        <taxon>Euarchontoglires</taxon>
        <taxon>Glires</taxon>
        <taxon>Rodentia</taxon>
        <taxon>Castorimorpha</taxon>
        <taxon>Heteromyidae</taxon>
        <taxon>Dipodomyinae</taxon>
        <taxon>Dipodomys</taxon>
    </lineage>
</organism>